<dbReference type="InterPro" id="IPR020846">
    <property type="entry name" value="MFS_dom"/>
</dbReference>
<gene>
    <name evidence="11" type="ORF">Afil01_32100</name>
</gene>
<keyword evidence="3" id="KW-1003">Cell membrane</keyword>
<evidence type="ECO:0000259" key="10">
    <source>
        <dbReference type="PROSITE" id="PS50850"/>
    </source>
</evidence>
<evidence type="ECO:0000256" key="4">
    <source>
        <dbReference type="ARBA" id="ARBA00022692"/>
    </source>
</evidence>
<dbReference type="PROSITE" id="PS50850">
    <property type="entry name" value="MFS"/>
    <property type="match status" value="1"/>
</dbReference>
<evidence type="ECO:0000256" key="8">
    <source>
        <dbReference type="ARBA" id="ARBA00040914"/>
    </source>
</evidence>
<feature type="transmembrane region" description="Helical" evidence="9">
    <location>
        <begin position="36"/>
        <end position="57"/>
    </location>
</feature>
<proteinExistence type="inferred from homology"/>
<dbReference type="SUPFAM" id="SSF103473">
    <property type="entry name" value="MFS general substrate transporter"/>
    <property type="match status" value="1"/>
</dbReference>
<dbReference type="PANTHER" id="PTHR23513">
    <property type="entry name" value="INTEGRAL MEMBRANE EFFLUX PROTEIN-RELATED"/>
    <property type="match status" value="1"/>
</dbReference>
<feature type="transmembrane region" description="Helical" evidence="9">
    <location>
        <begin position="278"/>
        <end position="297"/>
    </location>
</feature>
<dbReference type="Proteomes" id="UP001165079">
    <property type="component" value="Unassembled WGS sequence"/>
</dbReference>
<organism evidence="11 12">
    <name type="scientific">Actinorhabdospora filicis</name>
    <dbReference type="NCBI Taxonomy" id="1785913"/>
    <lineage>
        <taxon>Bacteria</taxon>
        <taxon>Bacillati</taxon>
        <taxon>Actinomycetota</taxon>
        <taxon>Actinomycetes</taxon>
        <taxon>Micromonosporales</taxon>
        <taxon>Micromonosporaceae</taxon>
        <taxon>Actinorhabdospora</taxon>
    </lineage>
</organism>
<comment type="subcellular location">
    <subcellularLocation>
        <location evidence="1">Cell inner membrane</location>
        <topology evidence="1">Multi-pass membrane protein</topology>
    </subcellularLocation>
</comment>
<reference evidence="11" key="1">
    <citation type="submission" date="2023-03" db="EMBL/GenBank/DDBJ databases">
        <title>Actinorhabdospora filicis NBRC 111898.</title>
        <authorList>
            <person name="Ichikawa N."/>
            <person name="Sato H."/>
            <person name="Tonouchi N."/>
        </authorList>
    </citation>
    <scope>NUCLEOTIDE SEQUENCE</scope>
    <source>
        <strain evidence="11">NBRC 111898</strain>
    </source>
</reference>
<protein>
    <recommendedName>
        <fullName evidence="8">Multidrug efflux pump Tap</fullName>
    </recommendedName>
</protein>
<feature type="transmembrane region" description="Helical" evidence="9">
    <location>
        <begin position="367"/>
        <end position="390"/>
    </location>
</feature>
<evidence type="ECO:0000256" key="6">
    <source>
        <dbReference type="ARBA" id="ARBA00023136"/>
    </source>
</evidence>
<keyword evidence="4 9" id="KW-0812">Transmembrane</keyword>
<evidence type="ECO:0000256" key="9">
    <source>
        <dbReference type="SAM" id="Phobius"/>
    </source>
</evidence>
<feature type="transmembrane region" description="Helical" evidence="9">
    <location>
        <begin position="247"/>
        <end position="271"/>
    </location>
</feature>
<feature type="domain" description="Major facilitator superfamily (MFS) profile" evidence="10">
    <location>
        <begin position="1"/>
        <end position="392"/>
    </location>
</feature>
<dbReference type="PANTHER" id="PTHR23513:SF9">
    <property type="entry name" value="ENTEROBACTIN EXPORTER ENTS"/>
    <property type="match status" value="1"/>
</dbReference>
<feature type="transmembrane region" description="Helical" evidence="9">
    <location>
        <begin position="141"/>
        <end position="159"/>
    </location>
</feature>
<feature type="transmembrane region" description="Helical" evidence="9">
    <location>
        <begin position="212"/>
        <end position="235"/>
    </location>
</feature>
<feature type="transmembrane region" description="Helical" evidence="9">
    <location>
        <begin position="69"/>
        <end position="91"/>
    </location>
</feature>
<dbReference type="RefSeq" id="WP_285663559.1">
    <property type="nucleotide sequence ID" value="NZ_BSTX01000002.1"/>
</dbReference>
<evidence type="ECO:0000256" key="1">
    <source>
        <dbReference type="ARBA" id="ARBA00004429"/>
    </source>
</evidence>
<comment type="caution">
    <text evidence="11">The sequence shown here is derived from an EMBL/GenBank/DDBJ whole genome shotgun (WGS) entry which is preliminary data.</text>
</comment>
<evidence type="ECO:0000256" key="5">
    <source>
        <dbReference type="ARBA" id="ARBA00022989"/>
    </source>
</evidence>
<evidence type="ECO:0000256" key="3">
    <source>
        <dbReference type="ARBA" id="ARBA00022475"/>
    </source>
</evidence>
<name>A0A9W6SLX1_9ACTN</name>
<keyword evidence="6 9" id="KW-0472">Membrane</keyword>
<evidence type="ECO:0000256" key="2">
    <source>
        <dbReference type="ARBA" id="ARBA00022448"/>
    </source>
</evidence>
<comment type="similarity">
    <text evidence="7">Belongs to the major facilitator superfamily. Drug:H(+) antiporter-3 (DHA3) (TC 2.A.1.21) family.</text>
</comment>
<dbReference type="GO" id="GO:0022857">
    <property type="term" value="F:transmembrane transporter activity"/>
    <property type="evidence" value="ECO:0007669"/>
    <property type="project" value="InterPro"/>
</dbReference>
<dbReference type="AlphaFoldDB" id="A0A9W6SLX1"/>
<keyword evidence="2" id="KW-0813">Transport</keyword>
<feature type="transmembrane region" description="Helical" evidence="9">
    <location>
        <begin position="165"/>
        <end position="184"/>
    </location>
</feature>
<dbReference type="EMBL" id="BSTX01000002">
    <property type="protein sequence ID" value="GLZ78403.1"/>
    <property type="molecule type" value="Genomic_DNA"/>
</dbReference>
<keyword evidence="5 9" id="KW-1133">Transmembrane helix</keyword>
<feature type="transmembrane region" description="Helical" evidence="9">
    <location>
        <begin position="7"/>
        <end position="30"/>
    </location>
</feature>
<dbReference type="InterPro" id="IPR011701">
    <property type="entry name" value="MFS"/>
</dbReference>
<feature type="transmembrane region" description="Helical" evidence="9">
    <location>
        <begin position="334"/>
        <end position="361"/>
    </location>
</feature>
<evidence type="ECO:0000256" key="7">
    <source>
        <dbReference type="ARBA" id="ARBA00038075"/>
    </source>
</evidence>
<evidence type="ECO:0000313" key="12">
    <source>
        <dbReference type="Proteomes" id="UP001165079"/>
    </source>
</evidence>
<dbReference type="GO" id="GO:0005886">
    <property type="term" value="C:plasma membrane"/>
    <property type="evidence" value="ECO:0007669"/>
    <property type="project" value="UniProtKB-SubCell"/>
</dbReference>
<feature type="transmembrane region" description="Helical" evidence="9">
    <location>
        <begin position="303"/>
        <end position="322"/>
    </location>
</feature>
<sequence length="404" mass="41878">MRRLVGFYAGFAVAQVGTYMAALALPWLVLSTSGSAAATGVLAFAQILPFVLASLLGAPLIDALGARRVAVVSSLAGMAVTATVPLLYGAGLLPYGVLLPVVAIAGAFQGLGTGALRVLLPTVIARAGAGRERALSVFHGLDRLSTLVGAPVGGVLIAWAGAANALWVTATALGLSAVLTLWSARGTTPPREREPYFTALRTGAAFMRADRLVLAMCVMLLVTNLTAQAFSGVYVPVWIHDVVGDPAALGTLSGVMAAGALIGTVLFTWLAPRLPRRWTFAIGFMVAGPPRFFALAFLDSLSAILVISFLAGLGAAVLNPILSAVQYERIPERLLSRVLGFTGSISWLGMPFGGLLGGLAMDSWGRVGALATTGSVYLLVTLAPFLFPVWRGMDRAPKVLATVH</sequence>
<accession>A0A9W6SLX1</accession>
<dbReference type="InterPro" id="IPR036259">
    <property type="entry name" value="MFS_trans_sf"/>
</dbReference>
<feature type="transmembrane region" description="Helical" evidence="9">
    <location>
        <begin position="97"/>
        <end position="120"/>
    </location>
</feature>
<evidence type="ECO:0000313" key="11">
    <source>
        <dbReference type="EMBL" id="GLZ78403.1"/>
    </source>
</evidence>
<dbReference type="Gene3D" id="1.20.1250.20">
    <property type="entry name" value="MFS general substrate transporter like domains"/>
    <property type="match status" value="1"/>
</dbReference>
<dbReference type="Pfam" id="PF07690">
    <property type="entry name" value="MFS_1"/>
    <property type="match status" value="1"/>
</dbReference>
<keyword evidence="12" id="KW-1185">Reference proteome</keyword>
<dbReference type="CDD" id="cd06173">
    <property type="entry name" value="MFS_MefA_like"/>
    <property type="match status" value="1"/>
</dbReference>